<reference evidence="2" key="1">
    <citation type="submission" date="2017-09" db="EMBL/GenBank/DDBJ databases">
        <title>Polyketide synthases of a Diaporthe helianthi virulent isolate.</title>
        <authorList>
            <person name="Baroncelli R."/>
        </authorList>
    </citation>
    <scope>NUCLEOTIDE SEQUENCE [LARGE SCALE GENOMIC DNA]</scope>
    <source>
        <strain evidence="2">7/96</strain>
    </source>
</reference>
<name>A0A2P5IF26_DIAHE</name>
<organism evidence="2 3">
    <name type="scientific">Diaporthe helianthi</name>
    <dbReference type="NCBI Taxonomy" id="158607"/>
    <lineage>
        <taxon>Eukaryota</taxon>
        <taxon>Fungi</taxon>
        <taxon>Dikarya</taxon>
        <taxon>Ascomycota</taxon>
        <taxon>Pezizomycotina</taxon>
        <taxon>Sordariomycetes</taxon>
        <taxon>Sordariomycetidae</taxon>
        <taxon>Diaporthales</taxon>
        <taxon>Diaporthaceae</taxon>
        <taxon>Diaporthe</taxon>
    </lineage>
</organism>
<evidence type="ECO:0000313" key="2">
    <source>
        <dbReference type="EMBL" id="POS81110.1"/>
    </source>
</evidence>
<dbReference type="Proteomes" id="UP000094444">
    <property type="component" value="Unassembled WGS sequence"/>
</dbReference>
<dbReference type="EMBL" id="MAVT02000019">
    <property type="protein sequence ID" value="POS81110.1"/>
    <property type="molecule type" value="Genomic_DNA"/>
</dbReference>
<evidence type="ECO:0000256" key="1">
    <source>
        <dbReference type="SAM" id="MobiDB-lite"/>
    </source>
</evidence>
<accession>A0A2P5IF26</accession>
<dbReference type="AlphaFoldDB" id="A0A2P5IF26"/>
<protein>
    <submittedName>
        <fullName evidence="2">Uncharacterized protein</fullName>
    </submittedName>
</protein>
<sequence length="206" mass="22543">MDEELDSILNRVQARCQLEESCAARVLPATACMVLSEFRPGLLAVVCALQMSRFGRQGNTCTYRGHCIVCAPCESESDRQKPKFKVNWALGKTSDGRWGQVQVLWGTWALTQADRRRAASVCMLGLWPESNSAVERRTLISLQHGLLFSRSPAARAACALVAETSEQHLTPSSPAAQVPWSHESAGRNKAIHARSPDPAIGTMEPL</sequence>
<gene>
    <name evidence="2" type="ORF">DHEL01_v200477</name>
</gene>
<feature type="region of interest" description="Disordered" evidence="1">
    <location>
        <begin position="169"/>
        <end position="206"/>
    </location>
</feature>
<proteinExistence type="predicted"/>
<dbReference type="InParanoid" id="A0A2P5IF26"/>
<evidence type="ECO:0000313" key="3">
    <source>
        <dbReference type="Proteomes" id="UP000094444"/>
    </source>
</evidence>
<keyword evidence="3" id="KW-1185">Reference proteome</keyword>
<comment type="caution">
    <text evidence="2">The sequence shown here is derived from an EMBL/GenBank/DDBJ whole genome shotgun (WGS) entry which is preliminary data.</text>
</comment>